<dbReference type="InterPro" id="IPR049809">
    <property type="entry name" value="YehF/YfeS-like_WGR"/>
</dbReference>
<dbReference type="SMART" id="SM00773">
    <property type="entry name" value="WGR"/>
    <property type="match status" value="1"/>
</dbReference>
<accession>A0A7W5G0D2</accession>
<keyword evidence="3" id="KW-0238">DNA-binding</keyword>
<gene>
    <name evidence="3" type="ORF">FHS26_003740</name>
</gene>
<sequence>MGGDRLRAPRAAANSTVRPRRLARIILPIRQPIIVMNQSRSIDSNLSLDAEPALDDHATMIAQPYELYVERVDATKNMARYYAMSIEPTLFGEACLIRRWGRIGAGGQRMMHHFTREEDAVELFLELLRKKRSRGYRPRPHFQQGPLPARHRAFSDNPPPRLHPIIDGEAKLQA</sequence>
<comment type="caution">
    <text evidence="3">The sequence shown here is derived from an EMBL/GenBank/DDBJ whole genome shotgun (WGS) entry which is preliminary data.</text>
</comment>
<evidence type="ECO:0000256" key="1">
    <source>
        <dbReference type="SAM" id="MobiDB-lite"/>
    </source>
</evidence>
<dbReference type="CDD" id="cd07996">
    <property type="entry name" value="WGR_MMR_like"/>
    <property type="match status" value="1"/>
</dbReference>
<evidence type="ECO:0000259" key="2">
    <source>
        <dbReference type="PROSITE" id="PS51977"/>
    </source>
</evidence>
<proteinExistence type="predicted"/>
<feature type="compositionally biased region" description="Basic and acidic residues" evidence="1">
    <location>
        <begin position="164"/>
        <end position="174"/>
    </location>
</feature>
<dbReference type="Pfam" id="PF05406">
    <property type="entry name" value="WGR"/>
    <property type="match status" value="1"/>
</dbReference>
<reference evidence="3 4" key="1">
    <citation type="submission" date="2020-08" db="EMBL/GenBank/DDBJ databases">
        <title>Genomic Encyclopedia of Type Strains, Phase III (KMG-III): the genomes of soil and plant-associated and newly described type strains.</title>
        <authorList>
            <person name="Whitman W."/>
        </authorList>
    </citation>
    <scope>NUCLEOTIDE SEQUENCE [LARGE SCALE GENOMIC DNA]</scope>
    <source>
        <strain evidence="3 4">CECT 4113</strain>
    </source>
</reference>
<dbReference type="InterPro" id="IPR036930">
    <property type="entry name" value="WGR_dom_sf"/>
</dbReference>
<dbReference type="RefSeq" id="WP_245438496.1">
    <property type="nucleotide sequence ID" value="NZ_JACHXH010000012.1"/>
</dbReference>
<evidence type="ECO:0000313" key="3">
    <source>
        <dbReference type="EMBL" id="MBB3135993.1"/>
    </source>
</evidence>
<dbReference type="EMBL" id="JACHXH010000012">
    <property type="protein sequence ID" value="MBB3135993.1"/>
    <property type="molecule type" value="Genomic_DNA"/>
</dbReference>
<dbReference type="Proteomes" id="UP000518315">
    <property type="component" value="Unassembled WGS sequence"/>
</dbReference>
<dbReference type="SUPFAM" id="SSF142921">
    <property type="entry name" value="WGR domain-like"/>
    <property type="match status" value="1"/>
</dbReference>
<dbReference type="InterPro" id="IPR008893">
    <property type="entry name" value="WGR_domain"/>
</dbReference>
<dbReference type="PROSITE" id="PS51977">
    <property type="entry name" value="WGR"/>
    <property type="match status" value="1"/>
</dbReference>
<protein>
    <submittedName>
        <fullName evidence="3">Putative DNA-binding WGR domain protein</fullName>
    </submittedName>
</protein>
<feature type="domain" description="WGR" evidence="2">
    <location>
        <begin position="64"/>
        <end position="149"/>
    </location>
</feature>
<name>A0A7W5G0D2_9HYPH</name>
<dbReference type="GO" id="GO:0003677">
    <property type="term" value="F:DNA binding"/>
    <property type="evidence" value="ECO:0007669"/>
    <property type="project" value="UniProtKB-KW"/>
</dbReference>
<evidence type="ECO:0000313" key="4">
    <source>
        <dbReference type="Proteomes" id="UP000518315"/>
    </source>
</evidence>
<dbReference type="Gene3D" id="2.20.140.10">
    <property type="entry name" value="WGR domain"/>
    <property type="match status" value="1"/>
</dbReference>
<keyword evidence="4" id="KW-1185">Reference proteome</keyword>
<feature type="region of interest" description="Disordered" evidence="1">
    <location>
        <begin position="135"/>
        <end position="174"/>
    </location>
</feature>
<dbReference type="AlphaFoldDB" id="A0A7W5G0D2"/>
<organism evidence="3 4">
    <name type="scientific">Rhizobium pisi</name>
    <dbReference type="NCBI Taxonomy" id="574561"/>
    <lineage>
        <taxon>Bacteria</taxon>
        <taxon>Pseudomonadati</taxon>
        <taxon>Pseudomonadota</taxon>
        <taxon>Alphaproteobacteria</taxon>
        <taxon>Hyphomicrobiales</taxon>
        <taxon>Rhizobiaceae</taxon>
        <taxon>Rhizobium/Agrobacterium group</taxon>
        <taxon>Rhizobium</taxon>
    </lineage>
</organism>